<gene>
    <name evidence="11" type="primary">rodA</name>
    <name evidence="12" type="ORF">EDD58_103144</name>
</gene>
<evidence type="ECO:0000256" key="8">
    <source>
        <dbReference type="ARBA" id="ARBA00022989"/>
    </source>
</evidence>
<feature type="transmembrane region" description="Helical" evidence="11">
    <location>
        <begin position="350"/>
        <end position="372"/>
    </location>
</feature>
<name>A0A4V2UV78_9BACL</name>
<keyword evidence="13" id="KW-1185">Reference proteome</keyword>
<accession>A0A4V2UV78</accession>
<feature type="transmembrane region" description="Helical" evidence="11">
    <location>
        <begin position="12"/>
        <end position="33"/>
    </location>
</feature>
<dbReference type="GO" id="GO:0009252">
    <property type="term" value="P:peptidoglycan biosynthetic process"/>
    <property type="evidence" value="ECO:0007669"/>
    <property type="project" value="UniProtKB-UniRule"/>
</dbReference>
<feature type="transmembrane region" description="Helical" evidence="11">
    <location>
        <begin position="73"/>
        <end position="92"/>
    </location>
</feature>
<comment type="catalytic activity">
    <reaction evidence="11">
        <text>[GlcNAc-(1-&gt;4)-Mur2Ac(oyl-L-Ala-gamma-D-Glu-L-Lys-D-Ala-D-Ala)](n)-di-trans,octa-cis-undecaprenyl diphosphate + beta-D-GlcNAc-(1-&gt;4)-Mur2Ac(oyl-L-Ala-gamma-D-Glu-L-Lys-D-Ala-D-Ala)-di-trans,octa-cis-undecaprenyl diphosphate = [GlcNAc-(1-&gt;4)-Mur2Ac(oyl-L-Ala-gamma-D-Glu-L-Lys-D-Ala-D-Ala)](n+1)-di-trans,octa-cis-undecaprenyl diphosphate + di-trans,octa-cis-undecaprenyl diphosphate + H(+)</text>
        <dbReference type="Rhea" id="RHEA:23708"/>
        <dbReference type="Rhea" id="RHEA-COMP:9602"/>
        <dbReference type="Rhea" id="RHEA-COMP:9603"/>
        <dbReference type="ChEBI" id="CHEBI:15378"/>
        <dbReference type="ChEBI" id="CHEBI:58405"/>
        <dbReference type="ChEBI" id="CHEBI:60033"/>
        <dbReference type="ChEBI" id="CHEBI:78435"/>
        <dbReference type="EC" id="2.4.99.28"/>
    </reaction>
</comment>
<dbReference type="OrthoDB" id="9768187at2"/>
<keyword evidence="2 11" id="KW-1003">Cell membrane</keyword>
<evidence type="ECO:0000256" key="10">
    <source>
        <dbReference type="ARBA" id="ARBA00023316"/>
    </source>
</evidence>
<dbReference type="PANTHER" id="PTHR30474">
    <property type="entry name" value="CELL CYCLE PROTEIN"/>
    <property type="match status" value="1"/>
</dbReference>
<evidence type="ECO:0000256" key="7">
    <source>
        <dbReference type="ARBA" id="ARBA00022984"/>
    </source>
</evidence>
<comment type="similarity">
    <text evidence="11">Belongs to the SEDS family. MrdB/RodA subfamily.</text>
</comment>
<feature type="transmembrane region" description="Helical" evidence="11">
    <location>
        <begin position="45"/>
        <end position="61"/>
    </location>
</feature>
<dbReference type="GO" id="GO:0032153">
    <property type="term" value="C:cell division site"/>
    <property type="evidence" value="ECO:0007669"/>
    <property type="project" value="TreeGrafter"/>
</dbReference>
<keyword evidence="9 11" id="KW-0472">Membrane</keyword>
<evidence type="ECO:0000256" key="6">
    <source>
        <dbReference type="ARBA" id="ARBA00022960"/>
    </source>
</evidence>
<comment type="caution">
    <text evidence="12">The sequence shown here is derived from an EMBL/GenBank/DDBJ whole genome shotgun (WGS) entry which is preliminary data.</text>
</comment>
<feature type="transmembrane region" description="Helical" evidence="11">
    <location>
        <begin position="274"/>
        <end position="300"/>
    </location>
</feature>
<dbReference type="EMBL" id="SMAG01000003">
    <property type="protein sequence ID" value="TCS94727.1"/>
    <property type="molecule type" value="Genomic_DNA"/>
</dbReference>
<evidence type="ECO:0000256" key="9">
    <source>
        <dbReference type="ARBA" id="ARBA00023136"/>
    </source>
</evidence>
<comment type="pathway">
    <text evidence="11">Cell wall biogenesis; peptidoglycan biosynthesis.</text>
</comment>
<evidence type="ECO:0000256" key="1">
    <source>
        <dbReference type="ARBA" id="ARBA00004141"/>
    </source>
</evidence>
<dbReference type="GO" id="GO:0008955">
    <property type="term" value="F:peptidoglycan glycosyltransferase activity"/>
    <property type="evidence" value="ECO:0007669"/>
    <property type="project" value="UniProtKB-UniRule"/>
</dbReference>
<organism evidence="12 13">
    <name type="scientific">Hazenella coriacea</name>
    <dbReference type="NCBI Taxonomy" id="1179467"/>
    <lineage>
        <taxon>Bacteria</taxon>
        <taxon>Bacillati</taxon>
        <taxon>Bacillota</taxon>
        <taxon>Bacilli</taxon>
        <taxon>Bacillales</taxon>
        <taxon>Thermoactinomycetaceae</taxon>
        <taxon>Hazenella</taxon>
    </lineage>
</organism>
<reference evidence="12 13" key="1">
    <citation type="submission" date="2019-03" db="EMBL/GenBank/DDBJ databases">
        <title>Genomic Encyclopedia of Type Strains, Phase IV (KMG-IV): sequencing the most valuable type-strain genomes for metagenomic binning, comparative biology and taxonomic classification.</title>
        <authorList>
            <person name="Goeker M."/>
        </authorList>
    </citation>
    <scope>NUCLEOTIDE SEQUENCE [LARGE SCALE GENOMIC DNA]</scope>
    <source>
        <strain evidence="12 13">DSM 45707</strain>
    </source>
</reference>
<sequence>MKPSKRLMHLDFMLILILFILGSISIVAISSATYTSDSSYVEKQIGWYILGFLCMLSFLLFDLKILSQGRFLYLLYIVGILLLILVFVPGLGVKVKGAQQWIRIGSFQLQPSELMKLIFILLFGKVLAERSGFYGERLRDLGKLFILLVIPFLIILSQPDLGTALVFIAITVSMCWIAGMPRRWFLTGILTLVLSVGSVFTLYFTDHPFLQIILKDHQIKRIETFVNPAADPTGAGYQLTQAKIGIGSGSFLGKGWHQGTQVQGNWIPEPHNDFIFAVFAEEFGFLGASLVIVLFLLMIYRMIMIAFHAEDPFQRFVVTGVIGMISFQVIQNIGMTVGLLPITGLPLPFISYGGSSLVTQMIGIGFVLNVGIHQQRGLIF</sequence>
<dbReference type="GO" id="GO:0008360">
    <property type="term" value="P:regulation of cell shape"/>
    <property type="evidence" value="ECO:0007669"/>
    <property type="project" value="UniProtKB-KW"/>
</dbReference>
<dbReference type="PANTHER" id="PTHR30474:SF1">
    <property type="entry name" value="PEPTIDOGLYCAN GLYCOSYLTRANSFERASE MRDB"/>
    <property type="match status" value="1"/>
</dbReference>
<dbReference type="Pfam" id="PF01098">
    <property type="entry name" value="FTSW_RODA_SPOVE"/>
    <property type="match status" value="1"/>
</dbReference>
<keyword evidence="7 11" id="KW-0573">Peptidoglycan synthesis</keyword>
<dbReference type="GO" id="GO:0015648">
    <property type="term" value="F:lipid-linked peptidoglycan transporter activity"/>
    <property type="evidence" value="ECO:0007669"/>
    <property type="project" value="TreeGrafter"/>
</dbReference>
<keyword evidence="6 11" id="KW-0133">Cell shape</keyword>
<feature type="transmembrane region" description="Helical" evidence="11">
    <location>
        <begin position="184"/>
        <end position="204"/>
    </location>
</feature>
<evidence type="ECO:0000256" key="2">
    <source>
        <dbReference type="ARBA" id="ARBA00022475"/>
    </source>
</evidence>
<protein>
    <recommendedName>
        <fullName evidence="11">Peptidoglycan glycosyltransferase RodA</fullName>
        <shortName evidence="11">PGT</shortName>
        <ecNumber evidence="11">2.4.99.28</ecNumber>
    </recommendedName>
    <alternativeName>
        <fullName evidence="11">Cell elongation protein RodA</fullName>
    </alternativeName>
    <alternativeName>
        <fullName evidence="11">Cell wall polymerase</fullName>
    </alternativeName>
    <alternativeName>
        <fullName evidence="11">Peptidoglycan polymerase</fullName>
        <shortName evidence="11">PG polymerase</shortName>
    </alternativeName>
</protein>
<dbReference type="GO" id="GO:0005886">
    <property type="term" value="C:plasma membrane"/>
    <property type="evidence" value="ECO:0007669"/>
    <property type="project" value="UniProtKB-SubCell"/>
</dbReference>
<dbReference type="InterPro" id="IPR018365">
    <property type="entry name" value="Cell_cycle_FtsW-rel_CS"/>
</dbReference>
<dbReference type="RefSeq" id="WP_131924116.1">
    <property type="nucleotide sequence ID" value="NZ_SMAG01000003.1"/>
</dbReference>
<keyword evidence="8 11" id="KW-1133">Transmembrane helix</keyword>
<dbReference type="PROSITE" id="PS00428">
    <property type="entry name" value="FTSW_RODA_SPOVE"/>
    <property type="match status" value="1"/>
</dbReference>
<evidence type="ECO:0000256" key="5">
    <source>
        <dbReference type="ARBA" id="ARBA00022692"/>
    </source>
</evidence>
<dbReference type="GO" id="GO:0071555">
    <property type="term" value="P:cell wall organization"/>
    <property type="evidence" value="ECO:0007669"/>
    <property type="project" value="UniProtKB-KW"/>
</dbReference>
<dbReference type="AlphaFoldDB" id="A0A4V2UV78"/>
<comment type="function">
    <text evidence="11">Peptidoglycan polymerase that is essential for cell wall elongation.</text>
</comment>
<proteinExistence type="inferred from homology"/>
<dbReference type="NCBIfam" id="TIGR02210">
    <property type="entry name" value="rodA_shape"/>
    <property type="match status" value="1"/>
</dbReference>
<dbReference type="HAMAP" id="MF_02079">
    <property type="entry name" value="PGT_RodA"/>
    <property type="match status" value="1"/>
</dbReference>
<dbReference type="Proteomes" id="UP000294937">
    <property type="component" value="Unassembled WGS sequence"/>
</dbReference>
<evidence type="ECO:0000313" key="12">
    <source>
        <dbReference type="EMBL" id="TCS94727.1"/>
    </source>
</evidence>
<keyword evidence="3 11" id="KW-0328">Glycosyltransferase</keyword>
<evidence type="ECO:0000256" key="3">
    <source>
        <dbReference type="ARBA" id="ARBA00022676"/>
    </source>
</evidence>
<keyword evidence="4 11" id="KW-0808">Transferase</keyword>
<dbReference type="InterPro" id="IPR011923">
    <property type="entry name" value="RodA/MrdB"/>
</dbReference>
<dbReference type="GO" id="GO:0051301">
    <property type="term" value="P:cell division"/>
    <property type="evidence" value="ECO:0007669"/>
    <property type="project" value="InterPro"/>
</dbReference>
<dbReference type="EC" id="2.4.99.28" evidence="11"/>
<keyword evidence="5 11" id="KW-0812">Transmembrane</keyword>
<feature type="transmembrane region" description="Helical" evidence="11">
    <location>
        <begin position="312"/>
        <end position="330"/>
    </location>
</feature>
<dbReference type="InterPro" id="IPR001182">
    <property type="entry name" value="FtsW/RodA"/>
</dbReference>
<evidence type="ECO:0000313" key="13">
    <source>
        <dbReference type="Proteomes" id="UP000294937"/>
    </source>
</evidence>
<evidence type="ECO:0000256" key="11">
    <source>
        <dbReference type="HAMAP-Rule" id="MF_02079"/>
    </source>
</evidence>
<dbReference type="UniPathway" id="UPA00219"/>
<keyword evidence="10 11" id="KW-0961">Cell wall biogenesis/degradation</keyword>
<comment type="subcellular location">
    <subcellularLocation>
        <location evidence="11">Cell membrane</location>
        <topology evidence="11">Multi-pass membrane protein</topology>
    </subcellularLocation>
    <subcellularLocation>
        <location evidence="1">Membrane</location>
        <topology evidence="1">Multi-pass membrane protein</topology>
    </subcellularLocation>
</comment>
<evidence type="ECO:0000256" key="4">
    <source>
        <dbReference type="ARBA" id="ARBA00022679"/>
    </source>
</evidence>